<protein>
    <submittedName>
        <fullName evidence="1">Uncharacterized protein</fullName>
    </submittedName>
</protein>
<evidence type="ECO:0000313" key="2">
    <source>
        <dbReference type="Proteomes" id="UP000466586"/>
    </source>
</evidence>
<evidence type="ECO:0000313" key="1">
    <source>
        <dbReference type="EMBL" id="MXV50421.1"/>
    </source>
</evidence>
<gene>
    <name evidence="1" type="ORF">GS399_05500</name>
</gene>
<dbReference type="Proteomes" id="UP000466586">
    <property type="component" value="Unassembled WGS sequence"/>
</dbReference>
<dbReference type="RefSeq" id="WP_160843596.1">
    <property type="nucleotide sequence ID" value="NZ_WVHT01000002.1"/>
</dbReference>
<accession>A0A7K1Y7R7</accession>
<dbReference type="EMBL" id="WVHT01000002">
    <property type="protein sequence ID" value="MXV50421.1"/>
    <property type="molecule type" value="Genomic_DNA"/>
</dbReference>
<comment type="caution">
    <text evidence="1">The sequence shown here is derived from an EMBL/GenBank/DDBJ whole genome shotgun (WGS) entry which is preliminary data.</text>
</comment>
<proteinExistence type="predicted"/>
<organism evidence="1 2">
    <name type="scientific">Hufsiella arboris</name>
    <dbReference type="NCBI Taxonomy" id="2695275"/>
    <lineage>
        <taxon>Bacteria</taxon>
        <taxon>Pseudomonadati</taxon>
        <taxon>Bacteroidota</taxon>
        <taxon>Sphingobacteriia</taxon>
        <taxon>Sphingobacteriales</taxon>
        <taxon>Sphingobacteriaceae</taxon>
        <taxon>Hufsiella</taxon>
    </lineage>
</organism>
<keyword evidence="2" id="KW-1185">Reference proteome</keyword>
<dbReference type="AlphaFoldDB" id="A0A7K1Y7R7"/>
<reference evidence="1 2" key="1">
    <citation type="submission" date="2019-11" db="EMBL/GenBank/DDBJ databases">
        <title>Pedobacter sp. HMF7647 Genome sequencing and assembly.</title>
        <authorList>
            <person name="Kang H."/>
            <person name="Kim H."/>
            <person name="Joh K."/>
        </authorList>
    </citation>
    <scope>NUCLEOTIDE SEQUENCE [LARGE SCALE GENOMIC DNA]</scope>
    <source>
        <strain evidence="1 2">HMF7647</strain>
    </source>
</reference>
<sequence length="309" mass="34732">MKNKHLWMLCLSGLILNSCQKNQSLTRPLSQKKYPVTFRVDGFGVEVKHIGTTKNQNTVSGLRDQIKYLTYSVWEEYSPHYDSLVHEITQTADNPNFGTIADSLPDRKFKITFVASDKDDYAVTLVTGRATSFIIPTFNFRTVYGGDIFYRAIGEFTPSSAETQHFTLTRAVSKIGVKIKDELPVNAVKAVITFADEGLGFDLLGDGANTYPGVENERRVPFAIKDEDKGKSNVQFSTYIYGNKRYYLIKLALYDASNNLIVDKAIVSTDTLYKINTEYIYTGYLMPQSNTSFTVAVNDTWSTPVNVGF</sequence>
<name>A0A7K1Y7R7_9SPHI</name>